<keyword evidence="3" id="KW-1185">Reference proteome</keyword>
<name>A0A1J7I3R5_9PEZI</name>
<evidence type="ECO:0000313" key="3">
    <source>
        <dbReference type="Proteomes" id="UP000182658"/>
    </source>
</evidence>
<feature type="compositionally biased region" description="Low complexity" evidence="1">
    <location>
        <begin position="34"/>
        <end position="43"/>
    </location>
</feature>
<gene>
    <name evidence="2" type="ORF">CONLIGDRAFT_687841</name>
</gene>
<dbReference type="Proteomes" id="UP000182658">
    <property type="component" value="Unassembled WGS sequence"/>
</dbReference>
<feature type="region of interest" description="Disordered" evidence="1">
    <location>
        <begin position="110"/>
        <end position="230"/>
    </location>
</feature>
<dbReference type="AlphaFoldDB" id="A0A1J7I3R5"/>
<proteinExistence type="predicted"/>
<evidence type="ECO:0000256" key="1">
    <source>
        <dbReference type="SAM" id="MobiDB-lite"/>
    </source>
</evidence>
<reference evidence="2 3" key="1">
    <citation type="submission" date="2016-10" db="EMBL/GenBank/DDBJ databases">
        <title>Draft genome sequence of Coniochaeta ligniaria NRRL30616, a lignocellulolytic fungus for bioabatement of inhibitors in plant biomass hydrolysates.</title>
        <authorList>
            <consortium name="DOE Joint Genome Institute"/>
            <person name="Jimenez D.J."/>
            <person name="Hector R.E."/>
            <person name="Riley R."/>
            <person name="Sun H."/>
            <person name="Grigoriev I.V."/>
            <person name="Van Elsas J.D."/>
            <person name="Nichols N.N."/>
        </authorList>
    </citation>
    <scope>NUCLEOTIDE SEQUENCE [LARGE SCALE GENOMIC DNA]</scope>
    <source>
        <strain evidence="2 3">NRRL 30616</strain>
    </source>
</reference>
<evidence type="ECO:0000313" key="2">
    <source>
        <dbReference type="EMBL" id="OIW22133.1"/>
    </source>
</evidence>
<feature type="compositionally biased region" description="Pro residues" evidence="1">
    <location>
        <begin position="62"/>
        <end position="73"/>
    </location>
</feature>
<sequence>MADPFRFNWSSDPASEAEKTWTGPIWRRPEQHHPSPSTSSTSSFPQVQPAAPHKSHLQDNPLPNPPSAPPAPAPAESQTEAFLQLLEKAERLAAELDESRREAARLAEELAQTRRRLDVVVEERDVARSEAADKCPRGVEDKGTQTEGGWWGVDIGWDGGDGDDEDDDDDNDDNDSDNGDDGDDDDDKDEEDGNDDGKHGQDKDTETRQDQNQDTSPAPEPGTPCPTTSLVPATLINHLAQSQRTISTLHLAAHTKDKQITDLHCEIRDLWSTVDSLRDMKRHNVALAKFLNDTLRKNVELESVLAERTEGLAAAAEAGRRVVGDLVDGGPGGEEGEGRVRVVVKVLTRNAGGGMWDLPVGWTREGVGGDGVGCAGEVLNTGRVRVYTASGEETEAFVRRFRRTAYRAAVVGGTECVLIYGRMVCGRMAVLGAVLCAVIEGLFWMQALGAGVVVRLSVESVGSEAWRRDDKVYKREARSAAEAKRLAWTAIEDERRRGGRAHTAFIFHLDRGPREGEGLIYIVRLDDDAEDITALAEWLRATGQGRPAVSVLPQPGLMAMLAPVMSSESVVAVVATVGRLEDDADEGEVDVRADDGTVDFVRRVVGG</sequence>
<protein>
    <submittedName>
        <fullName evidence="2">Uncharacterized protein</fullName>
    </submittedName>
</protein>
<feature type="compositionally biased region" description="Basic and acidic residues" evidence="1">
    <location>
        <begin position="110"/>
        <end position="144"/>
    </location>
</feature>
<dbReference type="OrthoDB" id="10635012at2759"/>
<dbReference type="EMBL" id="KV875160">
    <property type="protein sequence ID" value="OIW22133.1"/>
    <property type="molecule type" value="Genomic_DNA"/>
</dbReference>
<accession>A0A1J7I3R5</accession>
<feature type="compositionally biased region" description="Basic and acidic residues" evidence="1">
    <location>
        <begin position="195"/>
        <end position="211"/>
    </location>
</feature>
<dbReference type="InParanoid" id="A0A1J7I3R5"/>
<organism evidence="2 3">
    <name type="scientific">Coniochaeta ligniaria NRRL 30616</name>
    <dbReference type="NCBI Taxonomy" id="1408157"/>
    <lineage>
        <taxon>Eukaryota</taxon>
        <taxon>Fungi</taxon>
        <taxon>Dikarya</taxon>
        <taxon>Ascomycota</taxon>
        <taxon>Pezizomycotina</taxon>
        <taxon>Sordariomycetes</taxon>
        <taxon>Sordariomycetidae</taxon>
        <taxon>Coniochaetales</taxon>
        <taxon>Coniochaetaceae</taxon>
        <taxon>Coniochaeta</taxon>
    </lineage>
</organism>
<feature type="compositionally biased region" description="Acidic residues" evidence="1">
    <location>
        <begin position="160"/>
        <end position="194"/>
    </location>
</feature>
<feature type="region of interest" description="Disordered" evidence="1">
    <location>
        <begin position="1"/>
        <end position="79"/>
    </location>
</feature>